<evidence type="ECO:0000259" key="1">
    <source>
        <dbReference type="Pfam" id="PF16064"/>
    </source>
</evidence>
<sequence length="313" mass="36066">MNTYSVVKFTEDNSLEAVPTNWLKKNKCAWSITKNYSTIRKLIERKIIPNEIKYTYFNARLLKTTDSLLKAREMTKKGLTRTDISSYIRQRLSSEDDDDSGTFSHKTKVKNTPGITHISGWSPSPKKNIIISCNIDYGFQKDVLHKLAFIKHELRRVVNNQLELSQRFEYLESKCKDITHYSNSIDNMSSLNYMSDCTLPMDNTIDLQTLNDKISGDSAFRINLTNQLSYIGGKHSKSMIKRIMSKLFTDELLKLYSYSGKKGKDKFSSLAVCSVIFDAVKQNHKFKNVTQNDMEKVVKYVLAQAAFNIKRLE</sequence>
<organism evidence="2 3">
    <name type="scientific">Sipha flava</name>
    <name type="common">yellow sugarcane aphid</name>
    <dbReference type="NCBI Taxonomy" id="143950"/>
    <lineage>
        <taxon>Eukaryota</taxon>
        <taxon>Metazoa</taxon>
        <taxon>Ecdysozoa</taxon>
        <taxon>Arthropoda</taxon>
        <taxon>Hexapoda</taxon>
        <taxon>Insecta</taxon>
        <taxon>Pterygota</taxon>
        <taxon>Neoptera</taxon>
        <taxon>Paraneoptera</taxon>
        <taxon>Hemiptera</taxon>
        <taxon>Sternorrhyncha</taxon>
        <taxon>Aphidomorpha</taxon>
        <taxon>Aphidoidea</taxon>
        <taxon>Aphididae</taxon>
        <taxon>Sipha</taxon>
    </lineage>
</organism>
<protein>
    <submittedName>
        <fullName evidence="3">Uncharacterized protein LOC112681288</fullName>
    </submittedName>
</protein>
<dbReference type="Pfam" id="PF16064">
    <property type="entry name" value="DUF4806"/>
    <property type="match status" value="1"/>
</dbReference>
<dbReference type="RefSeq" id="XP_025407337.1">
    <property type="nucleotide sequence ID" value="XM_025551552.1"/>
</dbReference>
<dbReference type="OrthoDB" id="6609343at2759"/>
<evidence type="ECO:0000313" key="3">
    <source>
        <dbReference type="RefSeq" id="XP_025407337.1"/>
    </source>
</evidence>
<feature type="non-terminal residue" evidence="3">
    <location>
        <position position="313"/>
    </location>
</feature>
<evidence type="ECO:0000313" key="2">
    <source>
        <dbReference type="Proteomes" id="UP000694846"/>
    </source>
</evidence>
<name>A0A8B8FAB3_9HEMI</name>
<dbReference type="Proteomes" id="UP000694846">
    <property type="component" value="Unplaced"/>
</dbReference>
<gene>
    <name evidence="3" type="primary">LOC112681288</name>
</gene>
<reference evidence="3" key="1">
    <citation type="submission" date="2025-08" db="UniProtKB">
        <authorList>
            <consortium name="RefSeq"/>
        </authorList>
    </citation>
    <scope>IDENTIFICATION</scope>
    <source>
        <tissue evidence="3">Whole body</tissue>
    </source>
</reference>
<keyword evidence="2" id="KW-1185">Reference proteome</keyword>
<dbReference type="PANTHER" id="PTHR34153">
    <property type="entry name" value="SI:CH211-262H13.3-RELATED-RELATED"/>
    <property type="match status" value="1"/>
</dbReference>
<dbReference type="PANTHER" id="PTHR34153:SF2">
    <property type="entry name" value="SI:CH211-262H13.3-RELATED"/>
    <property type="match status" value="1"/>
</dbReference>
<accession>A0A8B8FAB3</accession>
<proteinExistence type="predicted"/>
<dbReference type="InterPro" id="IPR032071">
    <property type="entry name" value="DUF4806"/>
</dbReference>
<dbReference type="GeneID" id="112681288"/>
<feature type="domain" description="DUF4806" evidence="1">
    <location>
        <begin position="198"/>
        <end position="271"/>
    </location>
</feature>
<dbReference type="AlphaFoldDB" id="A0A8B8FAB3"/>